<evidence type="ECO:0000313" key="4">
    <source>
        <dbReference type="Proteomes" id="UP000255423"/>
    </source>
</evidence>
<dbReference type="Gene3D" id="2.30.42.10">
    <property type="match status" value="1"/>
</dbReference>
<dbReference type="PANTHER" id="PTHR32060">
    <property type="entry name" value="TAIL-SPECIFIC PROTEASE"/>
    <property type="match status" value="1"/>
</dbReference>
<dbReference type="CDD" id="cd23081">
    <property type="entry name" value="cpPDZ_EcRseP-like"/>
    <property type="match status" value="1"/>
</dbReference>
<dbReference type="InterPro" id="IPR029045">
    <property type="entry name" value="ClpP/crotonase-like_dom_sf"/>
</dbReference>
<dbReference type="CDD" id="cd06567">
    <property type="entry name" value="Peptidase_S41"/>
    <property type="match status" value="1"/>
</dbReference>
<dbReference type="SMART" id="SM00245">
    <property type="entry name" value="TSPc"/>
    <property type="match status" value="1"/>
</dbReference>
<protein>
    <submittedName>
        <fullName evidence="3">C-terminal peptidase (Prc)</fullName>
    </submittedName>
</protein>
<name>A0A380S6E3_FIBSU</name>
<dbReference type="SUPFAM" id="SSF52096">
    <property type="entry name" value="ClpP/crotonase"/>
    <property type="match status" value="1"/>
</dbReference>
<organism evidence="3 4">
    <name type="scientific">Fibrobacter succinogenes</name>
    <name type="common">Bacteroides succinogenes</name>
    <dbReference type="NCBI Taxonomy" id="833"/>
    <lineage>
        <taxon>Bacteria</taxon>
        <taxon>Pseudomonadati</taxon>
        <taxon>Fibrobacterota</taxon>
        <taxon>Fibrobacteria</taxon>
        <taxon>Fibrobacterales</taxon>
        <taxon>Fibrobacteraceae</taxon>
        <taxon>Fibrobacter</taxon>
    </lineage>
</organism>
<dbReference type="Pfam" id="PF13180">
    <property type="entry name" value="PDZ_2"/>
    <property type="match status" value="1"/>
</dbReference>
<dbReference type="GO" id="GO:0004175">
    <property type="term" value="F:endopeptidase activity"/>
    <property type="evidence" value="ECO:0007669"/>
    <property type="project" value="TreeGrafter"/>
</dbReference>
<keyword evidence="1" id="KW-0732">Signal</keyword>
<dbReference type="RefSeq" id="WP_109572707.1">
    <property type="nucleotide sequence ID" value="NZ_UHJL01000002.1"/>
</dbReference>
<dbReference type="InterPro" id="IPR001478">
    <property type="entry name" value="PDZ"/>
</dbReference>
<evidence type="ECO:0000256" key="1">
    <source>
        <dbReference type="SAM" id="SignalP"/>
    </source>
</evidence>
<gene>
    <name evidence="3" type="ORF">SAMN05661053_1529</name>
</gene>
<dbReference type="Gene3D" id="3.90.226.10">
    <property type="entry name" value="2-enoyl-CoA Hydratase, Chain A, domain 1"/>
    <property type="match status" value="1"/>
</dbReference>
<sequence length="467" mass="52592">MGRYRLLSKGFRKVYSLIYTISAFSLACFAMGATACSSDSGTSANELKASSYTKEFLYNYSQLYYLYINKDLYLGKPEDYIDKLDKEQVKLLVQSGYPWDYHDIYYMYAMMNDAFTYYIDPARSVGLMSTWSTSAPKTDAGFTLDSTVIKQKYVIKQVIKNSPADKAGLKAGDEITEIEGTPITNDIVFQRLSIASEGDTITFTIKRDSTTQTIPVEIESYLTPTVETTFEDSIPIIKIKEFTAYTSNDSGTYAEFVEALHETEKYRTTIIDLRNNGGGDMDHCIPMAQEFLSKNDTAIGVIRALPDTIHKKQVIDTLYFFNKTDGIAKDRYFVFLANEKTASCSELMLASVTTNKKYPVIGTTTYGKGIGQSRFFTPSMSLVSITSMKIIDKQKTTYHKYGIAPDFAISDNDLALEKALALAKDQNYIRVAGYGTVNTGHFAKVTVEPDTMPGFYLLPEEYRRFIW</sequence>
<dbReference type="SMART" id="SM00228">
    <property type="entry name" value="PDZ"/>
    <property type="match status" value="1"/>
</dbReference>
<feature type="domain" description="PDZ" evidence="2">
    <location>
        <begin position="141"/>
        <end position="185"/>
    </location>
</feature>
<feature type="chain" id="PRO_5017036968" evidence="1">
    <location>
        <begin position="36"/>
        <end position="467"/>
    </location>
</feature>
<dbReference type="PROSITE" id="PS51257">
    <property type="entry name" value="PROKAR_LIPOPROTEIN"/>
    <property type="match status" value="1"/>
</dbReference>
<evidence type="ECO:0000313" key="3">
    <source>
        <dbReference type="EMBL" id="SUQ24136.1"/>
    </source>
</evidence>
<proteinExistence type="predicted"/>
<dbReference type="GO" id="GO:0007165">
    <property type="term" value="P:signal transduction"/>
    <property type="evidence" value="ECO:0007669"/>
    <property type="project" value="TreeGrafter"/>
</dbReference>
<dbReference type="GO" id="GO:0030288">
    <property type="term" value="C:outer membrane-bounded periplasmic space"/>
    <property type="evidence" value="ECO:0007669"/>
    <property type="project" value="TreeGrafter"/>
</dbReference>
<dbReference type="Pfam" id="PF03572">
    <property type="entry name" value="Peptidase_S41"/>
    <property type="match status" value="1"/>
</dbReference>
<evidence type="ECO:0000259" key="2">
    <source>
        <dbReference type="PROSITE" id="PS50106"/>
    </source>
</evidence>
<dbReference type="GO" id="GO:0008236">
    <property type="term" value="F:serine-type peptidase activity"/>
    <property type="evidence" value="ECO:0007669"/>
    <property type="project" value="InterPro"/>
</dbReference>
<dbReference type="PROSITE" id="PS50106">
    <property type="entry name" value="PDZ"/>
    <property type="match status" value="1"/>
</dbReference>
<dbReference type="SUPFAM" id="SSF50156">
    <property type="entry name" value="PDZ domain-like"/>
    <property type="match status" value="1"/>
</dbReference>
<dbReference type="EMBL" id="UHJL01000002">
    <property type="protein sequence ID" value="SUQ24136.1"/>
    <property type="molecule type" value="Genomic_DNA"/>
</dbReference>
<dbReference type="InterPro" id="IPR036034">
    <property type="entry name" value="PDZ_sf"/>
</dbReference>
<dbReference type="AlphaFoldDB" id="A0A380S6E3"/>
<dbReference type="InterPro" id="IPR005151">
    <property type="entry name" value="Tail-specific_protease"/>
</dbReference>
<dbReference type="Proteomes" id="UP000255423">
    <property type="component" value="Unassembled WGS sequence"/>
</dbReference>
<accession>A0A380S6E3</accession>
<dbReference type="GO" id="GO:0006508">
    <property type="term" value="P:proteolysis"/>
    <property type="evidence" value="ECO:0007669"/>
    <property type="project" value="InterPro"/>
</dbReference>
<dbReference type="PANTHER" id="PTHR32060:SF30">
    <property type="entry name" value="CARBOXY-TERMINAL PROCESSING PROTEASE CTPA"/>
    <property type="match status" value="1"/>
</dbReference>
<reference evidence="3 4" key="1">
    <citation type="submission" date="2017-08" db="EMBL/GenBank/DDBJ databases">
        <authorList>
            <person name="de Groot N.N."/>
        </authorList>
    </citation>
    <scope>NUCLEOTIDE SEQUENCE [LARGE SCALE GENOMIC DNA]</scope>
    <source>
        <strain evidence="3 4">HM2</strain>
    </source>
</reference>
<feature type="signal peptide" evidence="1">
    <location>
        <begin position="1"/>
        <end position="35"/>
    </location>
</feature>